<proteinExistence type="predicted"/>
<dbReference type="OrthoDB" id="7585155at2"/>
<accession>A0A4V3QXE6</accession>
<dbReference type="EMBL" id="SRXU01000001">
    <property type="protein sequence ID" value="TGX46082.1"/>
    <property type="molecule type" value="Genomic_DNA"/>
</dbReference>
<keyword evidence="4" id="KW-0472">Membrane</keyword>
<keyword evidence="2" id="KW-0812">Transmembrane</keyword>
<dbReference type="Gene3D" id="3.30.1150.10">
    <property type="match status" value="1"/>
</dbReference>
<dbReference type="GO" id="GO:0055085">
    <property type="term" value="P:transmembrane transport"/>
    <property type="evidence" value="ECO:0007669"/>
    <property type="project" value="InterPro"/>
</dbReference>
<feature type="domain" description="TonB C-terminal" evidence="5">
    <location>
        <begin position="19"/>
        <end position="117"/>
    </location>
</feature>
<protein>
    <submittedName>
        <fullName evidence="6">TonB family protein</fullName>
    </submittedName>
</protein>
<evidence type="ECO:0000259" key="5">
    <source>
        <dbReference type="PROSITE" id="PS52015"/>
    </source>
</evidence>
<dbReference type="PROSITE" id="PS52015">
    <property type="entry name" value="TONB_CTD"/>
    <property type="match status" value="1"/>
</dbReference>
<dbReference type="Pfam" id="PF03544">
    <property type="entry name" value="TonB_C"/>
    <property type="match status" value="1"/>
</dbReference>
<evidence type="ECO:0000256" key="1">
    <source>
        <dbReference type="ARBA" id="ARBA00004167"/>
    </source>
</evidence>
<evidence type="ECO:0000313" key="6">
    <source>
        <dbReference type="EMBL" id="TGX46082.1"/>
    </source>
</evidence>
<evidence type="ECO:0000256" key="2">
    <source>
        <dbReference type="ARBA" id="ARBA00022692"/>
    </source>
</evidence>
<evidence type="ECO:0000256" key="3">
    <source>
        <dbReference type="ARBA" id="ARBA00022989"/>
    </source>
</evidence>
<organism evidence="6 7">
    <name type="scientific">Sphingomonas naasensis</name>
    <dbReference type="NCBI Taxonomy" id="1344951"/>
    <lineage>
        <taxon>Bacteria</taxon>
        <taxon>Pseudomonadati</taxon>
        <taxon>Pseudomonadota</taxon>
        <taxon>Alphaproteobacteria</taxon>
        <taxon>Sphingomonadales</taxon>
        <taxon>Sphingomonadaceae</taxon>
        <taxon>Sphingomonas</taxon>
    </lineage>
</organism>
<gene>
    <name evidence="6" type="ORF">E5A74_02640</name>
</gene>
<evidence type="ECO:0000256" key="4">
    <source>
        <dbReference type="ARBA" id="ARBA00023136"/>
    </source>
</evidence>
<keyword evidence="7" id="KW-1185">Reference proteome</keyword>
<name>A0A4V3QXE6_9SPHN</name>
<sequence>MILLPFWIAIQDAEIGAAARPVSVPTQWVTSDDYPPIALRYNQEGTVAIALTLDPSGAPTACDIRATSGYVELDNQTCSLLMQRARFAPALDRAGEPTKSTWTSRIRWQLSKVPMLLEQGAVSVRVVVNGDGKVEACHVIGKGNLAKGDDLLCEGSRDAQIAPAFAWALSLAKNGTAITLISSYGMDLDEAAVAPMEAEATDTHRHALAVALFEVDAGGRVLRCVETVRAGSIGLPRNMCARLPEQFATTTAHKVRVWAKTLTGEPRPEDRP</sequence>
<dbReference type="Proteomes" id="UP000309848">
    <property type="component" value="Unassembled WGS sequence"/>
</dbReference>
<dbReference type="AlphaFoldDB" id="A0A4V3QXE6"/>
<dbReference type="InterPro" id="IPR037682">
    <property type="entry name" value="TonB_C"/>
</dbReference>
<dbReference type="NCBIfam" id="TIGR01352">
    <property type="entry name" value="tonB_Cterm"/>
    <property type="match status" value="1"/>
</dbReference>
<dbReference type="InterPro" id="IPR006260">
    <property type="entry name" value="TonB/TolA_C"/>
</dbReference>
<keyword evidence="3" id="KW-1133">Transmembrane helix</keyword>
<dbReference type="GO" id="GO:0016020">
    <property type="term" value="C:membrane"/>
    <property type="evidence" value="ECO:0007669"/>
    <property type="project" value="UniProtKB-SubCell"/>
</dbReference>
<evidence type="ECO:0000313" key="7">
    <source>
        <dbReference type="Proteomes" id="UP000309848"/>
    </source>
</evidence>
<comment type="subcellular location">
    <subcellularLocation>
        <location evidence="1">Membrane</location>
        <topology evidence="1">Single-pass membrane protein</topology>
    </subcellularLocation>
</comment>
<reference evidence="6 7" key="1">
    <citation type="submission" date="2019-04" db="EMBL/GenBank/DDBJ databases">
        <title>Sphingomonas psychrotolerans sp. nov., isolated from soil in the Tianshan Mountains, Xinjiang, China.</title>
        <authorList>
            <person name="Luo Y."/>
            <person name="Sheng H."/>
        </authorList>
    </citation>
    <scope>NUCLEOTIDE SEQUENCE [LARGE SCALE GENOMIC DNA]</scope>
    <source>
        <strain evidence="6 7">KIS18-15</strain>
    </source>
</reference>
<comment type="caution">
    <text evidence="6">The sequence shown here is derived from an EMBL/GenBank/DDBJ whole genome shotgun (WGS) entry which is preliminary data.</text>
</comment>
<dbReference type="SUPFAM" id="SSF74653">
    <property type="entry name" value="TolA/TonB C-terminal domain"/>
    <property type="match status" value="1"/>
</dbReference>
<dbReference type="RefSeq" id="WP_135982547.1">
    <property type="nucleotide sequence ID" value="NZ_JAASQM010000001.1"/>
</dbReference>